<dbReference type="AlphaFoldDB" id="A0A396JIN1"/>
<name>A0A396JIN1_MEDTR</name>
<accession>A0A396JIN1</accession>
<evidence type="ECO:0000256" key="1">
    <source>
        <dbReference type="SAM" id="MobiDB-lite"/>
    </source>
</evidence>
<dbReference type="Proteomes" id="UP000265566">
    <property type="component" value="Chromosome 1"/>
</dbReference>
<reference evidence="2" key="1">
    <citation type="journal article" date="2018" name="Nat. Plants">
        <title>Whole-genome landscape of Medicago truncatula symbiotic genes.</title>
        <authorList>
            <person name="Pecrix Y."/>
            <person name="Gamas P."/>
            <person name="Carrere S."/>
        </authorList>
    </citation>
    <scope>NUCLEOTIDE SEQUENCE</scope>
    <source>
        <tissue evidence="2">Leaves</tissue>
    </source>
</reference>
<protein>
    <recommendedName>
        <fullName evidence="3">F-box associated interaction domain-containing protein</fullName>
    </recommendedName>
</protein>
<evidence type="ECO:0000313" key="2">
    <source>
        <dbReference type="EMBL" id="RHN77172.1"/>
    </source>
</evidence>
<dbReference type="Gramene" id="rna598">
    <property type="protein sequence ID" value="RHN77172.1"/>
    <property type="gene ID" value="gene598"/>
</dbReference>
<proteinExistence type="predicted"/>
<dbReference type="EMBL" id="PSQE01000001">
    <property type="protein sequence ID" value="RHN77172.1"/>
    <property type="molecule type" value="Genomic_DNA"/>
</dbReference>
<feature type="region of interest" description="Disordered" evidence="1">
    <location>
        <begin position="1"/>
        <end position="21"/>
    </location>
</feature>
<comment type="caution">
    <text evidence="2">The sequence shown here is derived from an EMBL/GenBank/DDBJ whole genome shotgun (WGS) entry which is preliminary data.</text>
</comment>
<organism evidence="2">
    <name type="scientific">Medicago truncatula</name>
    <name type="common">Barrel medic</name>
    <name type="synonym">Medicago tribuloides</name>
    <dbReference type="NCBI Taxonomy" id="3880"/>
    <lineage>
        <taxon>Eukaryota</taxon>
        <taxon>Viridiplantae</taxon>
        <taxon>Streptophyta</taxon>
        <taxon>Embryophyta</taxon>
        <taxon>Tracheophyta</taxon>
        <taxon>Spermatophyta</taxon>
        <taxon>Magnoliopsida</taxon>
        <taxon>eudicotyledons</taxon>
        <taxon>Gunneridae</taxon>
        <taxon>Pentapetalae</taxon>
        <taxon>rosids</taxon>
        <taxon>fabids</taxon>
        <taxon>Fabales</taxon>
        <taxon>Fabaceae</taxon>
        <taxon>Papilionoideae</taxon>
        <taxon>50 kb inversion clade</taxon>
        <taxon>NPAAA clade</taxon>
        <taxon>Hologalegina</taxon>
        <taxon>IRL clade</taxon>
        <taxon>Trifolieae</taxon>
        <taxon>Medicago</taxon>
    </lineage>
</organism>
<evidence type="ECO:0008006" key="3">
    <source>
        <dbReference type="Google" id="ProtNLM"/>
    </source>
</evidence>
<gene>
    <name evidence="2" type="ORF">MtrunA17_Chr1g0151891</name>
</gene>
<sequence length="259" mass="29901">MNNEKVIQKCQIPGNDDDESEEEYSLVRYPITQIFENPSFTVVDNPNYHHLINKGSQRGSFLVASTGSVFGTQPATWTVSEEIGYFCHNDNFLFGFGCDNSNETYKVVAYCNQETASEVRVLNLGGDDVWRNIESFPTVLGHKPVYLSGTVNWETDFVIWQMKKFGVEDSWTQLLKISYSDLLIAYYDLRDSDKRYFQLMLLFLSDDGDSLVLQSNLESQTILYNRRDNRAKRTEIIGTSDHAYWDYEVDYVESLVPIF</sequence>